<dbReference type="NCBIfam" id="TIGR01925">
    <property type="entry name" value="spIIAB"/>
    <property type="match status" value="1"/>
</dbReference>
<evidence type="ECO:0000256" key="2">
    <source>
        <dbReference type="ARBA" id="ARBA00022679"/>
    </source>
</evidence>
<dbReference type="OrthoDB" id="9768808at2"/>
<comment type="catalytic activity">
    <reaction evidence="7">
        <text>L-threonyl-[protein] + ATP = O-phospho-L-threonyl-[protein] + ADP + H(+)</text>
        <dbReference type="Rhea" id="RHEA:46608"/>
        <dbReference type="Rhea" id="RHEA-COMP:11060"/>
        <dbReference type="Rhea" id="RHEA-COMP:11605"/>
        <dbReference type="ChEBI" id="CHEBI:15378"/>
        <dbReference type="ChEBI" id="CHEBI:30013"/>
        <dbReference type="ChEBI" id="CHEBI:30616"/>
        <dbReference type="ChEBI" id="CHEBI:61977"/>
        <dbReference type="ChEBI" id="CHEBI:456216"/>
        <dbReference type="EC" id="2.7.11.1"/>
    </reaction>
</comment>
<dbReference type="EC" id="2.7.11.1" evidence="7"/>
<keyword evidence="6 7" id="KW-0749">Sporulation</keyword>
<dbReference type="GO" id="GO:0042174">
    <property type="term" value="P:negative regulation of sporulation resulting in formation of a cellular spore"/>
    <property type="evidence" value="ECO:0007669"/>
    <property type="project" value="InterPro"/>
</dbReference>
<name>A0A2K9P4A8_9FIRM</name>
<keyword evidence="5 7" id="KW-0067">ATP-binding</keyword>
<dbReference type="GO" id="GO:0016989">
    <property type="term" value="F:sigma factor antagonist activity"/>
    <property type="evidence" value="ECO:0007669"/>
    <property type="project" value="InterPro"/>
</dbReference>
<keyword evidence="3 7" id="KW-0547">Nucleotide-binding</keyword>
<gene>
    <name evidence="7" type="primary">spoIIAB</name>
    <name evidence="9" type="ORF">B9O19_01913</name>
</gene>
<keyword evidence="4 7" id="KW-0418">Kinase</keyword>
<dbReference type="Gene3D" id="3.30.565.10">
    <property type="entry name" value="Histidine kinase-like ATPase, C-terminal domain"/>
    <property type="match status" value="1"/>
</dbReference>
<protein>
    <recommendedName>
        <fullName evidence="7">Anti-sigma F factor</fullName>
        <ecNumber evidence="7">2.7.11.1</ecNumber>
    </recommendedName>
    <alternativeName>
        <fullName evidence="7">Stage II sporulation protein AB</fullName>
    </alternativeName>
</protein>
<keyword evidence="2 7" id="KW-0808">Transferase</keyword>
<dbReference type="InterPro" id="IPR010194">
    <property type="entry name" value="Anti-sigma_F"/>
</dbReference>
<comment type="function">
    <text evidence="7">Binds to sigma F and blocks its ability to form an RNA polymerase holoenzyme (E-sigma F). Phosphorylates SpoIIAA on a serine residue. This phosphorylation may enable SpoIIAA to act as an anti-anti-sigma factor that counteracts SpoIIAB and thus releases sigma F from inhibition.</text>
</comment>
<evidence type="ECO:0000256" key="3">
    <source>
        <dbReference type="ARBA" id="ARBA00022741"/>
    </source>
</evidence>
<proteinExistence type="inferred from homology"/>
<reference evidence="9 10" key="1">
    <citation type="submission" date="2017-04" db="EMBL/GenBank/DDBJ databases">
        <title>Monoglobus pectinilyticus 14 draft genome.</title>
        <authorList>
            <person name="Kim C."/>
            <person name="Rosendale D.I."/>
            <person name="Kelly W.J."/>
            <person name="Tannock G.W."/>
            <person name="Patchett M.L."/>
            <person name="Jordens J.Z."/>
        </authorList>
    </citation>
    <scope>NUCLEOTIDE SEQUENCE [LARGE SCALE GENOMIC DNA]</scope>
    <source>
        <strain evidence="9 10">14</strain>
    </source>
</reference>
<evidence type="ECO:0000256" key="4">
    <source>
        <dbReference type="ARBA" id="ARBA00022777"/>
    </source>
</evidence>
<dbReference type="InterPro" id="IPR036890">
    <property type="entry name" value="HATPase_C_sf"/>
</dbReference>
<dbReference type="GO" id="GO:0106310">
    <property type="term" value="F:protein serine kinase activity"/>
    <property type="evidence" value="ECO:0007669"/>
    <property type="project" value="RHEA"/>
</dbReference>
<dbReference type="InterPro" id="IPR050267">
    <property type="entry name" value="Anti-sigma-factor_SerPK"/>
</dbReference>
<sequence length="148" mass="16133">MNNYMKLEIPSKTTNEAFARAAVGAFAAQVDLTIEELSDIKTAVSEAVTNSIIHGYKDASGVIFINCNISCKDDKYTIEIVIEDKGKGIEDIDVAMQPLYTTSPNDERSGMGFTVMQSFMDSLDVNSVLGEGTKVVMTKRIGAENTYD</sequence>
<dbReference type="EMBL" id="CP020991">
    <property type="protein sequence ID" value="AUO20060.1"/>
    <property type="molecule type" value="Genomic_DNA"/>
</dbReference>
<dbReference type="RefSeq" id="WP_102366206.1">
    <property type="nucleotide sequence ID" value="NZ_CP020991.1"/>
</dbReference>
<evidence type="ECO:0000256" key="1">
    <source>
        <dbReference type="ARBA" id="ARBA00022527"/>
    </source>
</evidence>
<dbReference type="PANTHER" id="PTHR35526">
    <property type="entry name" value="ANTI-SIGMA-F FACTOR RSBW-RELATED"/>
    <property type="match status" value="1"/>
</dbReference>
<dbReference type="GeneID" id="98063291"/>
<dbReference type="Proteomes" id="UP000235589">
    <property type="component" value="Chromosome"/>
</dbReference>
<dbReference type="AlphaFoldDB" id="A0A2K9P4A8"/>
<comment type="similarity">
    <text evidence="7">Belongs to the anti-sigma-factor family.</text>
</comment>
<evidence type="ECO:0000259" key="8">
    <source>
        <dbReference type="SMART" id="SM00387"/>
    </source>
</evidence>
<evidence type="ECO:0000256" key="6">
    <source>
        <dbReference type="ARBA" id="ARBA00022969"/>
    </source>
</evidence>
<dbReference type="InterPro" id="IPR003594">
    <property type="entry name" value="HATPase_dom"/>
</dbReference>
<evidence type="ECO:0000313" key="10">
    <source>
        <dbReference type="Proteomes" id="UP000235589"/>
    </source>
</evidence>
<dbReference type="GO" id="GO:0030436">
    <property type="term" value="P:asexual sporulation"/>
    <property type="evidence" value="ECO:0007669"/>
    <property type="project" value="UniProtKB-UniRule"/>
</dbReference>
<dbReference type="PANTHER" id="PTHR35526:SF3">
    <property type="entry name" value="ANTI-SIGMA-F FACTOR RSBW"/>
    <property type="match status" value="1"/>
</dbReference>
<dbReference type="HAMAP" id="MF_00637">
    <property type="entry name" value="Anti_sigma_F"/>
    <property type="match status" value="1"/>
</dbReference>
<evidence type="ECO:0000256" key="7">
    <source>
        <dbReference type="HAMAP-Rule" id="MF_00637"/>
    </source>
</evidence>
<dbReference type="GO" id="GO:0030435">
    <property type="term" value="P:sporulation resulting in formation of a cellular spore"/>
    <property type="evidence" value="ECO:0007669"/>
    <property type="project" value="UniProtKB-KW"/>
</dbReference>
<dbReference type="SUPFAM" id="SSF55874">
    <property type="entry name" value="ATPase domain of HSP90 chaperone/DNA topoisomerase II/histidine kinase"/>
    <property type="match status" value="1"/>
</dbReference>
<organism evidence="9 10">
    <name type="scientific">Monoglobus pectinilyticus</name>
    <dbReference type="NCBI Taxonomy" id="1981510"/>
    <lineage>
        <taxon>Bacteria</taxon>
        <taxon>Bacillati</taxon>
        <taxon>Bacillota</taxon>
        <taxon>Clostridia</taxon>
        <taxon>Monoglobales</taxon>
        <taxon>Monoglobaceae</taxon>
        <taxon>Monoglobus</taxon>
    </lineage>
</organism>
<evidence type="ECO:0000313" key="9">
    <source>
        <dbReference type="EMBL" id="AUO20060.1"/>
    </source>
</evidence>
<accession>A0A2K9P4A8</accession>
<comment type="catalytic activity">
    <reaction evidence="7">
        <text>L-seryl-[protein] + ATP = O-phospho-L-seryl-[protein] + ADP + H(+)</text>
        <dbReference type="Rhea" id="RHEA:17989"/>
        <dbReference type="Rhea" id="RHEA-COMP:9863"/>
        <dbReference type="Rhea" id="RHEA-COMP:11604"/>
        <dbReference type="ChEBI" id="CHEBI:15378"/>
        <dbReference type="ChEBI" id="CHEBI:29999"/>
        <dbReference type="ChEBI" id="CHEBI:30616"/>
        <dbReference type="ChEBI" id="CHEBI:83421"/>
        <dbReference type="ChEBI" id="CHEBI:456216"/>
        <dbReference type="EC" id="2.7.11.1"/>
    </reaction>
</comment>
<evidence type="ECO:0000256" key="5">
    <source>
        <dbReference type="ARBA" id="ARBA00022840"/>
    </source>
</evidence>
<dbReference type="SMART" id="SM00387">
    <property type="entry name" value="HATPase_c"/>
    <property type="match status" value="1"/>
</dbReference>
<dbReference type="KEGG" id="mpec:B9O19_01913"/>
<keyword evidence="10" id="KW-1185">Reference proteome</keyword>
<dbReference type="GO" id="GO:0005524">
    <property type="term" value="F:ATP binding"/>
    <property type="evidence" value="ECO:0007669"/>
    <property type="project" value="UniProtKB-KW"/>
</dbReference>
<feature type="domain" description="Histidine kinase/HSP90-like ATPase" evidence="8">
    <location>
        <begin position="35"/>
        <end position="143"/>
    </location>
</feature>
<dbReference type="GO" id="GO:0004674">
    <property type="term" value="F:protein serine/threonine kinase activity"/>
    <property type="evidence" value="ECO:0007669"/>
    <property type="project" value="UniProtKB-KW"/>
</dbReference>
<dbReference type="Pfam" id="PF13581">
    <property type="entry name" value="HATPase_c_2"/>
    <property type="match status" value="1"/>
</dbReference>
<keyword evidence="1 7" id="KW-0723">Serine/threonine-protein kinase</keyword>